<dbReference type="Proteomes" id="UP000214649">
    <property type="component" value="Unassembled WGS sequence"/>
</dbReference>
<dbReference type="AlphaFoldDB" id="A0A239RHH6"/>
<sequence length="111" mass="12609">MIELILKQFLDSRLEVPVLLEKERKLTGKFVIFEKTGGSSLNQLKRATIAVQSYADSLYEAALLNEEVKTVMSNLVEVTNVSGVSLNSDYNFTDAETKQYRYQAVFDINYC</sequence>
<organism evidence="1 2">
    <name type="scientific">Streptococcus equinus</name>
    <name type="common">Streptococcus bovis</name>
    <dbReference type="NCBI Taxonomy" id="1335"/>
    <lineage>
        <taxon>Bacteria</taxon>
        <taxon>Bacillati</taxon>
        <taxon>Bacillota</taxon>
        <taxon>Bacilli</taxon>
        <taxon>Lactobacillales</taxon>
        <taxon>Streptococcaceae</taxon>
        <taxon>Streptococcus</taxon>
    </lineage>
</organism>
<name>A0A239RHH6_STREI</name>
<dbReference type="EMBL" id="FZRA01000012">
    <property type="protein sequence ID" value="SNU09806.1"/>
    <property type="molecule type" value="Genomic_DNA"/>
</dbReference>
<evidence type="ECO:0000313" key="1">
    <source>
        <dbReference type="EMBL" id="SNU09806.1"/>
    </source>
</evidence>
<evidence type="ECO:0000313" key="2">
    <source>
        <dbReference type="Proteomes" id="UP000214649"/>
    </source>
</evidence>
<dbReference type="RefSeq" id="WP_094141286.1">
    <property type="nucleotide sequence ID" value="NZ_FZRA01000012.1"/>
</dbReference>
<proteinExistence type="predicted"/>
<accession>A0A239RHH6</accession>
<evidence type="ECO:0008006" key="3">
    <source>
        <dbReference type="Google" id="ProtNLM"/>
    </source>
</evidence>
<reference evidence="1 2" key="1">
    <citation type="submission" date="2017-07" db="EMBL/GenBank/DDBJ databases">
        <authorList>
            <person name="Sun Z.S."/>
            <person name="Albrecht U."/>
            <person name="Echele G."/>
            <person name="Lee C.C."/>
        </authorList>
    </citation>
    <scope>NUCLEOTIDE SEQUENCE [LARGE SCALE GENOMIC DNA]</scope>
    <source>
        <strain evidence="1 2">AR3</strain>
    </source>
</reference>
<gene>
    <name evidence="1" type="ORF">SAMN05216470_2033</name>
</gene>
<protein>
    <recommendedName>
        <fullName evidence="3">Phage protein</fullName>
    </recommendedName>
</protein>